<organism evidence="16">
    <name type="scientific">Sexangularia sp. CB-2014</name>
    <dbReference type="NCBI Taxonomy" id="1486929"/>
    <lineage>
        <taxon>Eukaryota</taxon>
        <taxon>Amoebozoa</taxon>
        <taxon>Tubulinea</taxon>
        <taxon>Elardia</taxon>
        <taxon>Arcellinida</taxon>
        <taxon>Arcellinida incertae sedis</taxon>
        <taxon>Sexangularia</taxon>
    </lineage>
</organism>
<dbReference type="InterPro" id="IPR002499">
    <property type="entry name" value="Vault_N"/>
</dbReference>
<feature type="domain" description="Major vault protein repeat" evidence="11">
    <location>
        <begin position="218"/>
        <end position="257"/>
    </location>
</feature>
<evidence type="ECO:0000256" key="9">
    <source>
        <dbReference type="PROSITE-ProRule" id="PRU00571"/>
    </source>
</evidence>
<dbReference type="Pfam" id="PF17796">
    <property type="entry name" value="Vault_4"/>
    <property type="match status" value="1"/>
</dbReference>
<dbReference type="GO" id="GO:1990904">
    <property type="term" value="C:ribonucleoprotein complex"/>
    <property type="evidence" value="ECO:0007669"/>
    <property type="project" value="UniProtKB-UniRule"/>
</dbReference>
<feature type="repeat" description="MVP" evidence="9">
    <location>
        <begin position="128"/>
        <end position="220"/>
    </location>
</feature>
<comment type="subunit">
    <text evidence="8">The vault ribonucleoprotein particle is a huge (400 A x 670 A) cage structure of 12.9 MDa. It consists of a dimer of half-vaults, with each half-vault comprising 39 identical major vault protein (MVP) chains. Dictyostelium is one of the few organisms in which the major component is actually two proteins (alpha and beta).</text>
</comment>
<dbReference type="Pfam" id="PF11978">
    <property type="entry name" value="MVP_shoulder"/>
    <property type="match status" value="1"/>
</dbReference>
<feature type="domain" description="Major vault protein repeat" evidence="11">
    <location>
        <begin position="376"/>
        <end position="422"/>
    </location>
</feature>
<keyword evidence="7 9" id="KW-0687">Ribonucleoprotein</keyword>
<feature type="repeat" description="MVP" evidence="9">
    <location>
        <begin position="380"/>
        <end position="437"/>
    </location>
</feature>
<evidence type="ECO:0000313" key="16">
    <source>
        <dbReference type="EMBL" id="CAD9300072.1"/>
    </source>
</evidence>
<dbReference type="PANTHER" id="PTHR14165">
    <property type="entry name" value="MAJOR VAULT PROTEIN"/>
    <property type="match status" value="1"/>
</dbReference>
<dbReference type="FunFam" id="2.30.30.560:FF:000002">
    <property type="entry name" value="Major vault protein-alpha"/>
    <property type="match status" value="1"/>
</dbReference>
<dbReference type="Gene3D" id="3.30.479.30">
    <property type="entry name" value="Band 7 domain"/>
    <property type="match status" value="1"/>
</dbReference>
<dbReference type="FunFam" id="2.30.30.570:FF:000002">
    <property type="entry name" value="Major vault protein-alpha"/>
    <property type="match status" value="1"/>
</dbReference>
<evidence type="ECO:0000256" key="5">
    <source>
        <dbReference type="ARBA" id="ARBA00022990"/>
    </source>
</evidence>
<dbReference type="EMBL" id="HBGL01010051">
    <property type="protein sequence ID" value="CAD9300072.1"/>
    <property type="molecule type" value="Transcribed_RNA"/>
</dbReference>
<evidence type="ECO:0000256" key="7">
    <source>
        <dbReference type="ARBA" id="ARBA00023274"/>
    </source>
</evidence>
<feature type="domain" description="Major vault protein repeat" evidence="13">
    <location>
        <begin position="326"/>
        <end position="370"/>
    </location>
</feature>
<feature type="domain" description="Major vault protein repeat" evidence="13">
    <location>
        <begin position="58"/>
        <end position="116"/>
    </location>
</feature>
<dbReference type="FunFam" id="2.30.30.560:FF:000001">
    <property type="entry name" value="major vault protein-like"/>
    <property type="match status" value="1"/>
</dbReference>
<evidence type="ECO:0000256" key="2">
    <source>
        <dbReference type="ARBA" id="ARBA00004496"/>
    </source>
</evidence>
<dbReference type="InterPro" id="IPR021870">
    <property type="entry name" value="MVP_shoulder"/>
</dbReference>
<dbReference type="Gene3D" id="2.30.30.570">
    <property type="match status" value="2"/>
</dbReference>
<protein>
    <recommendedName>
        <fullName evidence="17">Major vault protein</fullName>
    </recommendedName>
</protein>
<dbReference type="GO" id="GO:0005737">
    <property type="term" value="C:cytoplasm"/>
    <property type="evidence" value="ECO:0007669"/>
    <property type="project" value="UniProtKB-SubCell"/>
</dbReference>
<keyword evidence="6" id="KW-0539">Nucleus</keyword>
<feature type="repeat" description="MVP" evidence="9">
    <location>
        <begin position="274"/>
        <end position="329"/>
    </location>
</feature>
<dbReference type="InterPro" id="IPR040989">
    <property type="entry name" value="Vault_3"/>
</dbReference>
<evidence type="ECO:0000259" key="11">
    <source>
        <dbReference type="Pfam" id="PF01505"/>
    </source>
</evidence>
<evidence type="ECO:0000259" key="13">
    <source>
        <dbReference type="Pfam" id="PF17794"/>
    </source>
</evidence>
<dbReference type="Gene3D" id="6.10.250.720">
    <property type="match status" value="1"/>
</dbReference>
<feature type="domain" description="Major vault protein repeat" evidence="11">
    <location>
        <begin position="270"/>
        <end position="313"/>
    </location>
</feature>
<dbReference type="PROSITE" id="PS51224">
    <property type="entry name" value="MVP"/>
    <property type="match status" value="6"/>
</dbReference>
<evidence type="ECO:0000259" key="14">
    <source>
        <dbReference type="Pfam" id="PF17795"/>
    </source>
</evidence>
<feature type="domain" description="Major vault protein repeat" evidence="11">
    <location>
        <begin position="186"/>
        <end position="205"/>
    </location>
</feature>
<dbReference type="PANTHER" id="PTHR14165:SF3">
    <property type="entry name" value="MAJOR VAULT PROTEIN"/>
    <property type="match status" value="1"/>
</dbReference>
<dbReference type="Pfam" id="PF17794">
    <property type="entry name" value="Vault_2"/>
    <property type="match status" value="2"/>
</dbReference>
<comment type="subcellular location">
    <subcellularLocation>
        <location evidence="2 9">Cytoplasm</location>
    </subcellularLocation>
    <subcellularLocation>
        <location evidence="1">Nucleus</location>
    </subcellularLocation>
</comment>
<dbReference type="Gene3D" id="6.20.380.10">
    <property type="match status" value="1"/>
</dbReference>
<keyword evidence="3 9" id="KW-0963">Cytoplasm</keyword>
<feature type="domain" description="Major vault protein shoulder" evidence="12">
    <location>
        <begin position="565"/>
        <end position="683"/>
    </location>
</feature>
<accession>A0A7S1VHE7</accession>
<dbReference type="AlphaFoldDB" id="A0A7S1VHE7"/>
<dbReference type="GO" id="GO:0005634">
    <property type="term" value="C:nucleus"/>
    <property type="evidence" value="ECO:0007669"/>
    <property type="project" value="UniProtKB-SubCell"/>
</dbReference>
<dbReference type="FunFam" id="2.30.30.550:FF:000001">
    <property type="entry name" value="major vault protein-like"/>
    <property type="match status" value="2"/>
</dbReference>
<dbReference type="InterPro" id="IPR036013">
    <property type="entry name" value="Band_7/SPFH_dom_sf"/>
</dbReference>
<evidence type="ECO:0000259" key="12">
    <source>
        <dbReference type="Pfam" id="PF11978"/>
    </source>
</evidence>
<dbReference type="FunFam" id="3.30.479.30:FF:000010">
    <property type="entry name" value="major vault protein-like"/>
    <property type="match status" value="1"/>
</dbReference>
<evidence type="ECO:0008006" key="17">
    <source>
        <dbReference type="Google" id="ProtNLM"/>
    </source>
</evidence>
<dbReference type="FunFam" id="2.30.30.570:FF:000001">
    <property type="entry name" value="major vault protein-like"/>
    <property type="match status" value="1"/>
</dbReference>
<evidence type="ECO:0000256" key="1">
    <source>
        <dbReference type="ARBA" id="ARBA00004123"/>
    </source>
</evidence>
<feature type="repeat" description="MVP" evidence="9">
    <location>
        <begin position="221"/>
        <end position="273"/>
    </location>
</feature>
<feature type="repeat" description="MVP" evidence="9">
    <location>
        <begin position="64"/>
        <end position="127"/>
    </location>
</feature>
<evidence type="ECO:0000256" key="8">
    <source>
        <dbReference type="ARBA" id="ARBA00063289"/>
    </source>
</evidence>
<feature type="domain" description="Major vault protein repeat" evidence="14">
    <location>
        <begin position="503"/>
        <end position="564"/>
    </location>
</feature>
<name>A0A7S1VHE7_9EUKA</name>
<dbReference type="Pfam" id="PF17795">
    <property type="entry name" value="Vault_3"/>
    <property type="match status" value="1"/>
</dbReference>
<dbReference type="InterPro" id="IPR041139">
    <property type="entry name" value="MVP_rep_dom"/>
</dbReference>
<dbReference type="Pfam" id="PF01505">
    <property type="entry name" value="Vault"/>
    <property type="match status" value="4"/>
</dbReference>
<dbReference type="CDD" id="cd08825">
    <property type="entry name" value="MVP_shoulder"/>
    <property type="match status" value="1"/>
</dbReference>
<feature type="repeat" description="MVP" evidence="9">
    <location>
        <begin position="331"/>
        <end position="379"/>
    </location>
</feature>
<dbReference type="InterPro" id="IPR041136">
    <property type="entry name" value="Vault_4"/>
</dbReference>
<evidence type="ECO:0000256" key="4">
    <source>
        <dbReference type="ARBA" id="ARBA00022737"/>
    </source>
</evidence>
<evidence type="ECO:0000256" key="10">
    <source>
        <dbReference type="SAM" id="MobiDB-lite"/>
    </source>
</evidence>
<feature type="region of interest" description="Disordered" evidence="10">
    <location>
        <begin position="148"/>
        <end position="185"/>
    </location>
</feature>
<gene>
    <name evidence="16" type="ORF">SSP0437_LOCUS7804</name>
</gene>
<evidence type="ECO:0000256" key="6">
    <source>
        <dbReference type="ARBA" id="ARBA00023242"/>
    </source>
</evidence>
<sequence>MSKSMVVRSNAQSSVIRLAPQYYMWIRDNNTNVTRIECGPLTYTRPEHEVITSGPSKMVLVPPRHYVVIRNPVVRDASNSNAVVKEESGAYKLRAGDEEIRFEQPPFPLYPGEELSSQGVAPLQVVGADCALQLRAVRDFLDTSPPLSREQVLQRASSSKSSKGGKGKKKEAADGDATAEATPAPIKRSAGDEWMFFGPGTYIPRVEVTVVEVVRAIVVQDNTALKLRARRQFVTADGVARDAGEEWLERKVGAYLPTVNEEVLGVIRATILTDRKALRLRANCSFTDVFGKQREAGQEWLVTINDASTHIPDVHETVVDGNVEVVSMSTRQFCVIVNPIGEDGVPRWGQRELRVGEAVFFLHPGEHMENSMQSVYVLGEDEALLLRANEAFTEPGVGDAKGVERKAGERWMVHGPRDFIPPIHVKILETRRTIPLSENEGIYVRDLKTGAVRSVIGQSYLLKANEELWEKPLPAAVEALLAKQGRERGTGSARAAPRDATRVVTYRAPHNSAVQVYDYKKNVARVFFGPELVMLAPDEEFTVLSLSGGTPKEANQIQSLALLLGPDFMTDVTVVETSDHCRLSIRLAYNWHFDAQSADESSHHALFSVSDFVGDTCKALSALVRAAVASSTFDDFHRHSARIIRSAVFGTDPASGKVLDKLVFPTNRLVITNIDIQSVEPVDQRTRDALSKSVQLAIEITTKSQEAAARHEAERNEQASKGKLHLQRLSDLAEAEDKRAQLVQLQVKSASVEAIGQMRAEAQARAEAQLIAGQSEVQAAELRARAAKLRGEAELNDLKARQDLEVEHKKLITDLQISKAKKLAEVEAAKFAQQVEALGRDTIKAMALAGPEMQAELLGSLGLSSVIITDGNSPVNLFSTASGLVGGDTSK</sequence>
<proteinExistence type="predicted"/>
<dbReference type="InterPro" id="IPR043179">
    <property type="entry name" value="Vault_2_sf"/>
</dbReference>
<dbReference type="Gene3D" id="2.30.30.560">
    <property type="match status" value="2"/>
</dbReference>
<feature type="domain" description="Major vault protein repeat" evidence="15">
    <location>
        <begin position="434"/>
        <end position="483"/>
    </location>
</feature>
<evidence type="ECO:0000259" key="15">
    <source>
        <dbReference type="Pfam" id="PF17796"/>
    </source>
</evidence>
<dbReference type="Gene3D" id="2.30.30.620">
    <property type="match status" value="1"/>
</dbReference>
<evidence type="ECO:0000256" key="3">
    <source>
        <dbReference type="ARBA" id="ARBA00022490"/>
    </source>
</evidence>
<dbReference type="Gene3D" id="2.30.30.550">
    <property type="entry name" value="Major Vault Protein repeat"/>
    <property type="match status" value="4"/>
</dbReference>
<dbReference type="InterPro" id="IPR043023">
    <property type="entry name" value="MVP_rep_sf"/>
</dbReference>
<keyword evidence="5" id="KW-0007">Acetylation</keyword>
<keyword evidence="4" id="KW-0677">Repeat</keyword>
<dbReference type="InterPro" id="IPR041134">
    <property type="entry name" value="Vault_2"/>
</dbReference>
<dbReference type="InterPro" id="IPR039059">
    <property type="entry name" value="MVP"/>
</dbReference>
<reference evidence="16" key="1">
    <citation type="submission" date="2021-01" db="EMBL/GenBank/DDBJ databases">
        <authorList>
            <person name="Corre E."/>
            <person name="Pelletier E."/>
            <person name="Niang G."/>
            <person name="Scheremetjew M."/>
            <person name="Finn R."/>
            <person name="Kale V."/>
            <person name="Holt S."/>
            <person name="Cochrane G."/>
            <person name="Meng A."/>
            <person name="Brown T."/>
            <person name="Cohen L."/>
        </authorList>
    </citation>
    <scope>NUCLEOTIDE SEQUENCE</scope>
    <source>
        <strain evidence="16">ATCC 50979</strain>
    </source>
</reference>